<accession>A0A6J7BM90</accession>
<protein>
    <submittedName>
        <fullName evidence="2">Unannotated protein</fullName>
    </submittedName>
</protein>
<feature type="compositionally biased region" description="Gly residues" evidence="1">
    <location>
        <begin position="182"/>
        <end position="192"/>
    </location>
</feature>
<gene>
    <name evidence="2" type="ORF">UFOPK3268_00297</name>
</gene>
<feature type="compositionally biased region" description="Low complexity" evidence="1">
    <location>
        <begin position="32"/>
        <end position="53"/>
    </location>
</feature>
<dbReference type="AlphaFoldDB" id="A0A6J7BM90"/>
<feature type="region of interest" description="Disordered" evidence="1">
    <location>
        <begin position="156"/>
        <end position="223"/>
    </location>
</feature>
<evidence type="ECO:0000313" key="2">
    <source>
        <dbReference type="EMBL" id="CAB4846766.1"/>
    </source>
</evidence>
<proteinExistence type="predicted"/>
<evidence type="ECO:0000256" key="1">
    <source>
        <dbReference type="SAM" id="MobiDB-lite"/>
    </source>
</evidence>
<feature type="region of interest" description="Disordered" evidence="1">
    <location>
        <begin position="99"/>
        <end position="125"/>
    </location>
</feature>
<dbReference type="EMBL" id="CAFBIZ010000021">
    <property type="protein sequence ID" value="CAB4846766.1"/>
    <property type="molecule type" value="Genomic_DNA"/>
</dbReference>
<sequence>MPNARALATTARTSPAMPAVPSAARNSGGQARRPSSTELVSSSRSRNSCSGPDSSRRGSAKACGSAWLRTRAYANEWNVLTIGTTPPPTRAVTRSRHSCAALRPKVSPSTCSGRKGSSPSSRATMASTRVVVFPVPGPASTSIGPRRCATTCCCSRSSPGASTASGAVRSSTSRGAEASGGDPSGGDVGRGGELMLRSHHGPLTHGPRTAPERAGASRHPIPLRRAWRWDDLLRVSSRFSRCRGHGP</sequence>
<feature type="compositionally biased region" description="Polar residues" evidence="1">
    <location>
        <begin position="107"/>
        <end position="125"/>
    </location>
</feature>
<reference evidence="2" key="1">
    <citation type="submission" date="2020-05" db="EMBL/GenBank/DDBJ databases">
        <authorList>
            <person name="Chiriac C."/>
            <person name="Salcher M."/>
            <person name="Ghai R."/>
            <person name="Kavagutti S V."/>
        </authorList>
    </citation>
    <scope>NUCLEOTIDE SEQUENCE</scope>
</reference>
<feature type="region of interest" description="Disordered" evidence="1">
    <location>
        <begin position="1"/>
        <end position="60"/>
    </location>
</feature>
<feature type="compositionally biased region" description="Polar residues" evidence="1">
    <location>
        <begin position="159"/>
        <end position="174"/>
    </location>
</feature>
<name>A0A6J7BM90_9ZZZZ</name>
<organism evidence="2">
    <name type="scientific">freshwater metagenome</name>
    <dbReference type="NCBI Taxonomy" id="449393"/>
    <lineage>
        <taxon>unclassified sequences</taxon>
        <taxon>metagenomes</taxon>
        <taxon>ecological metagenomes</taxon>
    </lineage>
</organism>